<reference evidence="1 2" key="1">
    <citation type="submission" date="2018-11" db="EMBL/GenBank/DDBJ databases">
        <title>Aureibaculum marinum gen. nov., sp. nov., a member of the family Flavobacteriaceae isolated from the Bohai Sea.</title>
        <authorList>
            <person name="Ji X."/>
        </authorList>
    </citation>
    <scope>NUCLEOTIDE SEQUENCE [LARGE SCALE GENOMIC DNA]</scope>
    <source>
        <strain evidence="1 2">BH-SD17</strain>
    </source>
</reference>
<protein>
    <submittedName>
        <fullName evidence="1">DUF2851 family protein</fullName>
    </submittedName>
</protein>
<name>A0A3N4NVW4_9FLAO</name>
<dbReference type="Pfam" id="PF11013">
    <property type="entry name" value="DUF2851"/>
    <property type="match status" value="1"/>
</dbReference>
<dbReference type="InterPro" id="IPR021272">
    <property type="entry name" value="DUF2851"/>
</dbReference>
<sequence>MKEDFLHYIWKFKLFSVSNLQTVTKESVIIKNSGEHNFNSGSDFFNAQLKIGNQLWAGNVEIHIKSSDWFVHGHEKDSNYDNTILHVVWQHDMDVHRKNNSIIPTLELKNYIEPKVLYRYQQLFSSQNKWINCEKHIRDIDKFQLSSWLERLYIERLEEKSKLIEQLLFNSKNDWETVLFKMLAKNVGLKVNGEAFFNLANYLDYSIVRKQLHNLKSLEALLFGQANFLNEDVQDYYYSTLQNEYEFLKSKYALSNSPSINFQFFRLRPNNFPTIRIAQLAALLNQKQNLFSKIMAVTSVKEYYELFDISVSEFWKTNYSFTSKSKKSNKKFSKPFIDLLLVNTIIPLKFMYFKSIDKLNENNIINVINQLKPEKNSIIDKFTELEVVSTSALETQALLQLKNNYCNKQKCLKCVIGTNLLVKNLHKKR</sequence>
<comment type="caution">
    <text evidence="1">The sequence shown here is derived from an EMBL/GenBank/DDBJ whole genome shotgun (WGS) entry which is preliminary data.</text>
</comment>
<evidence type="ECO:0000313" key="1">
    <source>
        <dbReference type="EMBL" id="RPE00245.1"/>
    </source>
</evidence>
<dbReference type="EMBL" id="RPFJ01000002">
    <property type="protein sequence ID" value="RPE00245.1"/>
    <property type="molecule type" value="Genomic_DNA"/>
</dbReference>
<accession>A0A3N4NVW4</accession>
<dbReference type="AlphaFoldDB" id="A0A3N4NVW4"/>
<proteinExistence type="predicted"/>
<keyword evidence="2" id="KW-1185">Reference proteome</keyword>
<dbReference type="OrthoDB" id="1005072at2"/>
<evidence type="ECO:0000313" key="2">
    <source>
        <dbReference type="Proteomes" id="UP000270856"/>
    </source>
</evidence>
<organism evidence="1 2">
    <name type="scientific">Aureibaculum marinum</name>
    <dbReference type="NCBI Taxonomy" id="2487930"/>
    <lineage>
        <taxon>Bacteria</taxon>
        <taxon>Pseudomonadati</taxon>
        <taxon>Bacteroidota</taxon>
        <taxon>Flavobacteriia</taxon>
        <taxon>Flavobacteriales</taxon>
        <taxon>Flavobacteriaceae</taxon>
        <taxon>Aureibaculum</taxon>
    </lineage>
</organism>
<dbReference type="Proteomes" id="UP000270856">
    <property type="component" value="Unassembled WGS sequence"/>
</dbReference>
<gene>
    <name evidence="1" type="ORF">EGM88_00935</name>
</gene>